<gene>
    <name evidence="1" type="ORF">MNBD_NITROSPINAE05-1005</name>
</gene>
<proteinExistence type="predicted"/>
<dbReference type="EMBL" id="UOGG01000011">
    <property type="protein sequence ID" value="VAX26815.1"/>
    <property type="molecule type" value="Genomic_DNA"/>
</dbReference>
<organism evidence="1">
    <name type="scientific">hydrothermal vent metagenome</name>
    <dbReference type="NCBI Taxonomy" id="652676"/>
    <lineage>
        <taxon>unclassified sequences</taxon>
        <taxon>metagenomes</taxon>
        <taxon>ecological metagenomes</taxon>
    </lineage>
</organism>
<dbReference type="AlphaFoldDB" id="A0A3B1D537"/>
<evidence type="ECO:0000313" key="1">
    <source>
        <dbReference type="EMBL" id="VAX26815.1"/>
    </source>
</evidence>
<protein>
    <submittedName>
        <fullName evidence="1">Uncharacterized protein</fullName>
    </submittedName>
</protein>
<sequence>MAEPISKETQCVLCKETYSPVFEPDEDQTAYKLSCSSCTQCYSIGRGEAVRATLRAVLGLKGEALALALETVLAPCSCGHNFSHDAGKRCPTCIKKIERENKRIGNKVSDNFYCPWNLDELGKMEPKIIDFIREKMGSKQETLNSLIEKFESGEMDAETYIDGVEELQFRESTQICVIQTWAIILGPEMAFRAAEEHGLVEYFGTRILVSIAKGIEMSTGHPVLTTLTHEKANWDGDVQKELSTFIAKIGGGF</sequence>
<accession>A0A3B1D537</accession>
<name>A0A3B1D537_9ZZZZ</name>
<reference evidence="1" key="1">
    <citation type="submission" date="2018-06" db="EMBL/GenBank/DDBJ databases">
        <authorList>
            <person name="Zhirakovskaya E."/>
        </authorList>
    </citation>
    <scope>NUCLEOTIDE SEQUENCE</scope>
</reference>